<proteinExistence type="predicted"/>
<dbReference type="SMART" id="SM00666">
    <property type="entry name" value="PB1"/>
    <property type="match status" value="1"/>
</dbReference>
<evidence type="ECO:0000256" key="1">
    <source>
        <dbReference type="SAM" id="MobiDB-lite"/>
    </source>
</evidence>
<feature type="region of interest" description="Disordered" evidence="1">
    <location>
        <begin position="351"/>
        <end position="390"/>
    </location>
</feature>
<dbReference type="Proteomes" id="UP001190700">
    <property type="component" value="Unassembled WGS sequence"/>
</dbReference>
<keyword evidence="4" id="KW-1185">Reference proteome</keyword>
<evidence type="ECO:0000313" key="4">
    <source>
        <dbReference type="Proteomes" id="UP001190700"/>
    </source>
</evidence>
<protein>
    <recommendedName>
        <fullName evidence="2">PB1 domain-containing protein</fullName>
    </recommendedName>
</protein>
<dbReference type="EMBL" id="LGRX02007155">
    <property type="protein sequence ID" value="KAK3275558.1"/>
    <property type="molecule type" value="Genomic_DNA"/>
</dbReference>
<dbReference type="AlphaFoldDB" id="A0AAE0GCT6"/>
<feature type="domain" description="PB1" evidence="2">
    <location>
        <begin position="25"/>
        <end position="117"/>
    </location>
</feature>
<feature type="region of interest" description="Disordered" evidence="1">
    <location>
        <begin position="180"/>
        <end position="221"/>
    </location>
</feature>
<organism evidence="3 4">
    <name type="scientific">Cymbomonas tetramitiformis</name>
    <dbReference type="NCBI Taxonomy" id="36881"/>
    <lineage>
        <taxon>Eukaryota</taxon>
        <taxon>Viridiplantae</taxon>
        <taxon>Chlorophyta</taxon>
        <taxon>Pyramimonadophyceae</taxon>
        <taxon>Pyramimonadales</taxon>
        <taxon>Pyramimonadaceae</taxon>
        <taxon>Cymbomonas</taxon>
    </lineage>
</organism>
<dbReference type="Pfam" id="PF00564">
    <property type="entry name" value="PB1"/>
    <property type="match status" value="1"/>
</dbReference>
<feature type="region of interest" description="Disordered" evidence="1">
    <location>
        <begin position="244"/>
        <end position="271"/>
    </location>
</feature>
<feature type="compositionally biased region" description="Polar residues" evidence="1">
    <location>
        <begin position="191"/>
        <end position="202"/>
    </location>
</feature>
<dbReference type="InterPro" id="IPR000270">
    <property type="entry name" value="PB1_dom"/>
</dbReference>
<comment type="caution">
    <text evidence="3">The sequence shown here is derived from an EMBL/GenBank/DDBJ whole genome shotgun (WGS) entry which is preliminary data.</text>
</comment>
<feature type="compositionally biased region" description="Low complexity" evidence="1">
    <location>
        <begin position="428"/>
        <end position="452"/>
    </location>
</feature>
<evidence type="ECO:0000313" key="3">
    <source>
        <dbReference type="EMBL" id="KAK3275558.1"/>
    </source>
</evidence>
<sequence length="511" mass="54574">MDINDPFDPKMKVMCRWGGTVCRNEGSYEATYIGGETKLIHLSRHATLVQLELMLQPLLDIHPSQFCIKYQLAGAGLDELVQISDQDDIKNFFEEADELQRKMSVGSGCAYMRIYLFSLREQGLDKFKSSPNTPIGQSPVTRSKSAFVSHFGPGAIFEERPDALDPAIYGDTADGGSPFVGGVHFPELDSVTGTPTGDQDSPFSKPRLRSKSLKNPPSQMISAPINMSLNIKLGKDGISQLAAMLPPGGASGHLTSPGPSPLGPSRASPSHPQFLQRVLTMPAERSTPAGEEADGGIAGRHREGAARDVHFSNAFDDLHRRRSLDSTGSPAATSPAFLKSVSLFPRLEREAFEDEESGPAPESSGGTEAGPTPDDGIVVERQSSGQKRVQAAHDVLYEIEADLARLPELAASETPPEDTLHPAHARTSPRGSPASLPGSSLQSPSMLSPLRMRTPEGPSFGGGGGAVLAPEGDTHTEAVETEMEGEEAPRRQLAQSLDEGVADVVPENELE</sequence>
<feature type="non-terminal residue" evidence="3">
    <location>
        <position position="511"/>
    </location>
</feature>
<gene>
    <name evidence="3" type="ORF">CYMTET_16315</name>
</gene>
<dbReference type="InterPro" id="IPR053198">
    <property type="entry name" value="Gynoecium_Dev_Regulator"/>
</dbReference>
<reference evidence="3 4" key="1">
    <citation type="journal article" date="2015" name="Genome Biol. Evol.">
        <title>Comparative Genomics of a Bacterivorous Green Alga Reveals Evolutionary Causalities and Consequences of Phago-Mixotrophic Mode of Nutrition.</title>
        <authorList>
            <person name="Burns J.A."/>
            <person name="Paasch A."/>
            <person name="Narechania A."/>
            <person name="Kim E."/>
        </authorList>
    </citation>
    <scope>NUCLEOTIDE SEQUENCE [LARGE SCALE GENOMIC DNA]</scope>
    <source>
        <strain evidence="3 4">PLY_AMNH</strain>
    </source>
</reference>
<accession>A0AAE0GCT6</accession>
<dbReference type="PANTHER" id="PTHR31066:SF97">
    <property type="entry name" value="OS03G0401100 PROTEIN"/>
    <property type="match status" value="1"/>
</dbReference>
<dbReference type="SUPFAM" id="SSF54277">
    <property type="entry name" value="CAD &amp; PB1 domains"/>
    <property type="match status" value="1"/>
</dbReference>
<name>A0AAE0GCT6_9CHLO</name>
<dbReference type="PANTHER" id="PTHR31066">
    <property type="entry name" value="OS05G0427100 PROTEIN-RELATED"/>
    <property type="match status" value="1"/>
</dbReference>
<evidence type="ECO:0000259" key="2">
    <source>
        <dbReference type="SMART" id="SM00666"/>
    </source>
</evidence>
<feature type="region of interest" description="Disordered" evidence="1">
    <location>
        <begin position="407"/>
        <end position="511"/>
    </location>
</feature>